<sequence length="76" mass="8575">MNEALEVLSTGGWLHSFPEGKVAQDHQPIRRLKWGTASLIVRAPVTPIVLPIVHTGFEKRNHFLDAVHHYLSAARR</sequence>
<keyword evidence="3" id="KW-0808">Transferase</keyword>
<dbReference type="GO" id="GO:0008374">
    <property type="term" value="F:O-acyltransferase activity"/>
    <property type="evidence" value="ECO:0007669"/>
    <property type="project" value="TreeGrafter"/>
</dbReference>
<keyword evidence="10" id="KW-1185">Reference proteome</keyword>
<dbReference type="AlphaFoldDB" id="A0A453D3M4"/>
<dbReference type="Gramene" id="AET2Gv21075100.18">
    <property type="protein sequence ID" value="AET2Gv21075100.18"/>
    <property type="gene ID" value="AET2Gv21075100"/>
</dbReference>
<evidence type="ECO:0000256" key="7">
    <source>
        <dbReference type="RuleBase" id="RU365062"/>
    </source>
</evidence>
<evidence type="ECO:0000259" key="8">
    <source>
        <dbReference type="Pfam" id="PF01553"/>
    </source>
</evidence>
<keyword evidence="6" id="KW-0012">Acyltransferase</keyword>
<dbReference type="EnsemblPlants" id="AET2Gv21075100.18">
    <property type="protein sequence ID" value="AET2Gv21075100.18"/>
    <property type="gene ID" value="AET2Gv21075100"/>
</dbReference>
<comment type="similarity">
    <text evidence="2 7">Belongs to the taffazin family.</text>
</comment>
<dbReference type="PANTHER" id="PTHR12497:SF5">
    <property type="entry name" value="N-ACYLPHOSPHATIDYLETHANOLAMINE SYNTHASE"/>
    <property type="match status" value="1"/>
</dbReference>
<reference evidence="9" key="4">
    <citation type="submission" date="2019-03" db="UniProtKB">
        <authorList>
            <consortium name="EnsemblPlants"/>
        </authorList>
    </citation>
    <scope>IDENTIFICATION</scope>
</reference>
<keyword evidence="5" id="KW-0472">Membrane</keyword>
<evidence type="ECO:0000256" key="5">
    <source>
        <dbReference type="ARBA" id="ARBA00023136"/>
    </source>
</evidence>
<dbReference type="GO" id="GO:0016020">
    <property type="term" value="C:membrane"/>
    <property type="evidence" value="ECO:0007669"/>
    <property type="project" value="UniProtKB-SubCell"/>
</dbReference>
<name>A0A453D3M4_AEGTS</name>
<evidence type="ECO:0000313" key="9">
    <source>
        <dbReference type="EnsemblPlants" id="AET2Gv21075100.18"/>
    </source>
</evidence>
<dbReference type="InterPro" id="IPR002123">
    <property type="entry name" value="Plipid/glycerol_acylTrfase"/>
</dbReference>
<dbReference type="InterPro" id="IPR000872">
    <property type="entry name" value="Tafazzin"/>
</dbReference>
<evidence type="ECO:0000313" key="10">
    <source>
        <dbReference type="Proteomes" id="UP000015105"/>
    </source>
</evidence>
<evidence type="ECO:0000256" key="6">
    <source>
        <dbReference type="ARBA" id="ARBA00023315"/>
    </source>
</evidence>
<reference evidence="9" key="5">
    <citation type="journal article" date="2021" name="G3 (Bethesda)">
        <title>Aegilops tauschii genome assembly Aet v5.0 features greater sequence contiguity and improved annotation.</title>
        <authorList>
            <person name="Wang L."/>
            <person name="Zhu T."/>
            <person name="Rodriguez J.C."/>
            <person name="Deal K.R."/>
            <person name="Dubcovsky J."/>
            <person name="McGuire P.E."/>
            <person name="Lux T."/>
            <person name="Spannagl M."/>
            <person name="Mayer K.F.X."/>
            <person name="Baldrich P."/>
            <person name="Meyers B.C."/>
            <person name="Huo N."/>
            <person name="Gu Y.Q."/>
            <person name="Zhou H."/>
            <person name="Devos K.M."/>
            <person name="Bennetzen J.L."/>
            <person name="Unver T."/>
            <person name="Budak H."/>
            <person name="Gulick P.J."/>
            <person name="Galiba G."/>
            <person name="Kalapos B."/>
            <person name="Nelson D.R."/>
            <person name="Li P."/>
            <person name="You F.M."/>
            <person name="Luo M.C."/>
            <person name="Dvorak J."/>
        </authorList>
    </citation>
    <scope>NUCLEOTIDE SEQUENCE [LARGE SCALE GENOMIC DNA]</scope>
    <source>
        <strain evidence="9">cv. AL8/78</strain>
    </source>
</reference>
<reference evidence="9" key="3">
    <citation type="journal article" date="2017" name="Nature">
        <title>Genome sequence of the progenitor of the wheat D genome Aegilops tauschii.</title>
        <authorList>
            <person name="Luo M.C."/>
            <person name="Gu Y.Q."/>
            <person name="Puiu D."/>
            <person name="Wang H."/>
            <person name="Twardziok S.O."/>
            <person name="Deal K.R."/>
            <person name="Huo N."/>
            <person name="Zhu T."/>
            <person name="Wang L."/>
            <person name="Wang Y."/>
            <person name="McGuire P.E."/>
            <person name="Liu S."/>
            <person name="Long H."/>
            <person name="Ramasamy R.K."/>
            <person name="Rodriguez J.C."/>
            <person name="Van S.L."/>
            <person name="Yuan L."/>
            <person name="Wang Z."/>
            <person name="Xia Z."/>
            <person name="Xiao L."/>
            <person name="Anderson O.D."/>
            <person name="Ouyang S."/>
            <person name="Liang Y."/>
            <person name="Zimin A.V."/>
            <person name="Pertea G."/>
            <person name="Qi P."/>
            <person name="Bennetzen J.L."/>
            <person name="Dai X."/>
            <person name="Dawson M.W."/>
            <person name="Muller H.G."/>
            <person name="Kugler K."/>
            <person name="Rivarola-Duarte L."/>
            <person name="Spannagl M."/>
            <person name="Mayer K.F.X."/>
            <person name="Lu F.H."/>
            <person name="Bevan M.W."/>
            <person name="Leroy P."/>
            <person name="Li P."/>
            <person name="You F.M."/>
            <person name="Sun Q."/>
            <person name="Liu Z."/>
            <person name="Lyons E."/>
            <person name="Wicker T."/>
            <person name="Salzberg S.L."/>
            <person name="Devos K.M."/>
            <person name="Dvorak J."/>
        </authorList>
    </citation>
    <scope>NUCLEOTIDE SEQUENCE [LARGE SCALE GENOMIC DNA]</scope>
    <source>
        <strain evidence="9">cv. AL8/78</strain>
    </source>
</reference>
<feature type="domain" description="Phospholipid/glycerol acyltransferase" evidence="8">
    <location>
        <begin position="1"/>
        <end position="53"/>
    </location>
</feature>
<reference evidence="10" key="1">
    <citation type="journal article" date="2014" name="Science">
        <title>Ancient hybridizations among the ancestral genomes of bread wheat.</title>
        <authorList>
            <consortium name="International Wheat Genome Sequencing Consortium,"/>
            <person name="Marcussen T."/>
            <person name="Sandve S.R."/>
            <person name="Heier L."/>
            <person name="Spannagl M."/>
            <person name="Pfeifer M."/>
            <person name="Jakobsen K.S."/>
            <person name="Wulff B.B."/>
            <person name="Steuernagel B."/>
            <person name="Mayer K.F."/>
            <person name="Olsen O.A."/>
        </authorList>
    </citation>
    <scope>NUCLEOTIDE SEQUENCE [LARGE SCALE GENOMIC DNA]</scope>
    <source>
        <strain evidence="10">cv. AL8/78</strain>
    </source>
</reference>
<accession>A0A453D3M4</accession>
<proteinExistence type="inferred from homology"/>
<comment type="subcellular location">
    <subcellularLocation>
        <location evidence="1">Membrane</location>
    </subcellularLocation>
</comment>
<evidence type="ECO:0000256" key="3">
    <source>
        <dbReference type="ARBA" id="ARBA00022679"/>
    </source>
</evidence>
<dbReference type="Proteomes" id="UP000015105">
    <property type="component" value="Chromosome 2D"/>
</dbReference>
<dbReference type="PRINTS" id="PR00979">
    <property type="entry name" value="TAFAZZIN"/>
</dbReference>
<evidence type="ECO:0000256" key="1">
    <source>
        <dbReference type="ARBA" id="ARBA00004370"/>
    </source>
</evidence>
<dbReference type="PANTHER" id="PTHR12497">
    <property type="entry name" value="TAZ PROTEIN TAFAZZIN"/>
    <property type="match status" value="1"/>
</dbReference>
<dbReference type="Pfam" id="PF01553">
    <property type="entry name" value="Acyltransferase"/>
    <property type="match status" value="1"/>
</dbReference>
<evidence type="ECO:0000256" key="4">
    <source>
        <dbReference type="ARBA" id="ARBA00023098"/>
    </source>
</evidence>
<protein>
    <recommendedName>
        <fullName evidence="7">Tafazzin family protein</fullName>
    </recommendedName>
</protein>
<reference evidence="10" key="2">
    <citation type="journal article" date="2017" name="Nat. Plants">
        <title>The Aegilops tauschii genome reveals multiple impacts of transposons.</title>
        <authorList>
            <person name="Zhao G."/>
            <person name="Zou C."/>
            <person name="Li K."/>
            <person name="Wang K."/>
            <person name="Li T."/>
            <person name="Gao L."/>
            <person name="Zhang X."/>
            <person name="Wang H."/>
            <person name="Yang Z."/>
            <person name="Liu X."/>
            <person name="Jiang W."/>
            <person name="Mao L."/>
            <person name="Kong X."/>
            <person name="Jiao Y."/>
            <person name="Jia J."/>
        </authorList>
    </citation>
    <scope>NUCLEOTIDE SEQUENCE [LARGE SCALE GENOMIC DNA]</scope>
    <source>
        <strain evidence="10">cv. AL8/78</strain>
    </source>
</reference>
<organism evidence="9 10">
    <name type="scientific">Aegilops tauschii subsp. strangulata</name>
    <name type="common">Goatgrass</name>
    <dbReference type="NCBI Taxonomy" id="200361"/>
    <lineage>
        <taxon>Eukaryota</taxon>
        <taxon>Viridiplantae</taxon>
        <taxon>Streptophyta</taxon>
        <taxon>Embryophyta</taxon>
        <taxon>Tracheophyta</taxon>
        <taxon>Spermatophyta</taxon>
        <taxon>Magnoliopsida</taxon>
        <taxon>Liliopsida</taxon>
        <taxon>Poales</taxon>
        <taxon>Poaceae</taxon>
        <taxon>BOP clade</taxon>
        <taxon>Pooideae</taxon>
        <taxon>Triticodae</taxon>
        <taxon>Triticeae</taxon>
        <taxon>Triticinae</taxon>
        <taxon>Aegilops</taxon>
    </lineage>
</organism>
<evidence type="ECO:0000256" key="2">
    <source>
        <dbReference type="ARBA" id="ARBA00010524"/>
    </source>
</evidence>
<keyword evidence="4" id="KW-0443">Lipid metabolism</keyword>
<dbReference type="GO" id="GO:0006644">
    <property type="term" value="P:phospholipid metabolic process"/>
    <property type="evidence" value="ECO:0007669"/>
    <property type="project" value="InterPro"/>
</dbReference>